<dbReference type="PANTHER" id="PTHR34305:SF1">
    <property type="entry name" value="SWIM-TYPE DOMAIN-CONTAINING PROTEIN"/>
    <property type="match status" value="1"/>
</dbReference>
<dbReference type="EMBL" id="LWDD02001968">
    <property type="protein sequence ID" value="KAE8243518.1"/>
    <property type="molecule type" value="Genomic_DNA"/>
</dbReference>
<dbReference type="Proteomes" id="UP000077671">
    <property type="component" value="Unassembled WGS sequence"/>
</dbReference>
<evidence type="ECO:0000313" key="1">
    <source>
        <dbReference type="EMBL" id="KAE8243518.1"/>
    </source>
</evidence>
<dbReference type="PANTHER" id="PTHR34305">
    <property type="entry name" value="EXPRESSED PROTEIN"/>
    <property type="match status" value="1"/>
</dbReference>
<gene>
    <name evidence="1" type="ORF">A4X03_0g7742</name>
</gene>
<evidence type="ECO:0000313" key="2">
    <source>
        <dbReference type="Proteomes" id="UP000077671"/>
    </source>
</evidence>
<sequence>MQDYARMIFEEEAALVVRLDTATWILEGAREGIPDFGTFHHVSLSESLDEHDHLELMSSCDCMDGRSGEKCLHQQVARSTSARLLSMEPLSATAAPLAVAFAPAMHGRSSWYSVLSTRREDGGEVSLSRHDQKRHHQHVFTGAVLTNFVRTLLAWKKTETFQIKMTWTRLGLTLEDSYDYLLKQLAAEEGIFQFCRPLCVPLLKELADSQLSVSSPRFSNLSTTLSRHCPALGLLLRSHLQQTSSFSSIVPFPSSLRPFLSACAQYIQHQQDVLLQQQSSAATAGSFSSSNESNYSIPYTQTGSYYGSLKSWQRPYYTGVDTAKNRDSSVAGDEGCRKFYDAYIKQRRTGGIMALWCPHTVCVGFHIIPESEGRNDVFSALFSHWTTAPQVVVYDFACQLAPYCLRREAEFFKDTLFVIDQMHQHGHSKCTLSSFLSSYMATDPSLRHLNSSAAECENSALSRIKKSVSYSGQEHAVLLIKHFLCIWNRLRIKKK</sequence>
<accession>A0A8T8SMB8</accession>
<reference evidence="1" key="2">
    <citation type="journal article" date="2019" name="IMA Fungus">
        <title>Genome sequencing and comparison of five Tilletia species to identify candidate genes for the detection of regulated species infecting wheat.</title>
        <authorList>
            <person name="Nguyen H.D.T."/>
            <person name="Sultana T."/>
            <person name="Kesanakurti P."/>
            <person name="Hambleton S."/>
        </authorList>
    </citation>
    <scope>NUCLEOTIDE SEQUENCE</scope>
    <source>
        <strain evidence="1">DAOMC 238032</strain>
    </source>
</reference>
<proteinExistence type="predicted"/>
<reference evidence="1" key="1">
    <citation type="submission" date="2016-04" db="EMBL/GenBank/DDBJ databases">
        <authorList>
            <person name="Nguyen H.D."/>
            <person name="Kesanakurti P."/>
            <person name="Cullis J."/>
            <person name="Levesque C.A."/>
            <person name="Hambleton S."/>
        </authorList>
    </citation>
    <scope>NUCLEOTIDE SEQUENCE</scope>
    <source>
        <strain evidence="1">DAOMC 238032</strain>
    </source>
</reference>
<organism evidence="1 2">
    <name type="scientific">Tilletia caries</name>
    <name type="common">wheat bunt fungus</name>
    <dbReference type="NCBI Taxonomy" id="13290"/>
    <lineage>
        <taxon>Eukaryota</taxon>
        <taxon>Fungi</taxon>
        <taxon>Dikarya</taxon>
        <taxon>Basidiomycota</taxon>
        <taxon>Ustilaginomycotina</taxon>
        <taxon>Exobasidiomycetes</taxon>
        <taxon>Tilletiales</taxon>
        <taxon>Tilletiaceae</taxon>
        <taxon>Tilletia</taxon>
    </lineage>
</organism>
<comment type="caution">
    <text evidence="1">The sequence shown here is derived from an EMBL/GenBank/DDBJ whole genome shotgun (WGS) entry which is preliminary data.</text>
</comment>
<dbReference type="AlphaFoldDB" id="A0A8T8SMB8"/>
<name>A0A8T8SMB8_9BASI</name>
<protein>
    <submittedName>
        <fullName evidence="1">Uncharacterized protein</fullName>
    </submittedName>
</protein>